<sequence length="39" mass="4608">MGKQTFLAFSHYKMCTRHQCSLVCIFLEDVLQQTYLLPL</sequence>
<name>A0A2P2ITZ2_RHIMU</name>
<protein>
    <submittedName>
        <fullName evidence="1">Uncharacterized protein</fullName>
    </submittedName>
</protein>
<dbReference type="AlphaFoldDB" id="A0A2P2ITZ2"/>
<dbReference type="EMBL" id="GGEC01004207">
    <property type="protein sequence ID" value="MBW84690.1"/>
    <property type="molecule type" value="Transcribed_RNA"/>
</dbReference>
<organism evidence="1">
    <name type="scientific">Rhizophora mucronata</name>
    <name type="common">Asiatic mangrove</name>
    <dbReference type="NCBI Taxonomy" id="61149"/>
    <lineage>
        <taxon>Eukaryota</taxon>
        <taxon>Viridiplantae</taxon>
        <taxon>Streptophyta</taxon>
        <taxon>Embryophyta</taxon>
        <taxon>Tracheophyta</taxon>
        <taxon>Spermatophyta</taxon>
        <taxon>Magnoliopsida</taxon>
        <taxon>eudicotyledons</taxon>
        <taxon>Gunneridae</taxon>
        <taxon>Pentapetalae</taxon>
        <taxon>rosids</taxon>
        <taxon>fabids</taxon>
        <taxon>Malpighiales</taxon>
        <taxon>Rhizophoraceae</taxon>
        <taxon>Rhizophora</taxon>
    </lineage>
</organism>
<accession>A0A2P2ITZ2</accession>
<reference evidence="1" key="1">
    <citation type="submission" date="2018-02" db="EMBL/GenBank/DDBJ databases">
        <title>Rhizophora mucronata_Transcriptome.</title>
        <authorList>
            <person name="Meera S.P."/>
            <person name="Sreeshan A."/>
            <person name="Augustine A."/>
        </authorList>
    </citation>
    <scope>NUCLEOTIDE SEQUENCE</scope>
    <source>
        <tissue evidence="1">Leaf</tissue>
    </source>
</reference>
<proteinExistence type="predicted"/>
<evidence type="ECO:0000313" key="1">
    <source>
        <dbReference type="EMBL" id="MBW84690.1"/>
    </source>
</evidence>